<sequence>MLLTPAKKSRAEAGLARCNLQLEQETELMKYIEGLTERKLPPTRKIVQNYTSSNVDYHQAGHITKPAIFS</sequence>
<organism evidence="1 2">
    <name type="scientific">Didymella exigua CBS 183.55</name>
    <dbReference type="NCBI Taxonomy" id="1150837"/>
    <lineage>
        <taxon>Eukaryota</taxon>
        <taxon>Fungi</taxon>
        <taxon>Dikarya</taxon>
        <taxon>Ascomycota</taxon>
        <taxon>Pezizomycotina</taxon>
        <taxon>Dothideomycetes</taxon>
        <taxon>Pleosporomycetidae</taxon>
        <taxon>Pleosporales</taxon>
        <taxon>Pleosporineae</taxon>
        <taxon>Didymellaceae</taxon>
        <taxon>Didymella</taxon>
    </lineage>
</organism>
<protein>
    <recommendedName>
        <fullName evidence="3">HTH CENPB-type domain-containing protein</fullName>
    </recommendedName>
</protein>
<dbReference type="AlphaFoldDB" id="A0A6A5RH49"/>
<proteinExistence type="predicted"/>
<dbReference type="Proteomes" id="UP000800082">
    <property type="component" value="Unassembled WGS sequence"/>
</dbReference>
<evidence type="ECO:0000313" key="2">
    <source>
        <dbReference type="Proteomes" id="UP000800082"/>
    </source>
</evidence>
<name>A0A6A5RH49_9PLEO</name>
<dbReference type="RefSeq" id="XP_033446656.1">
    <property type="nucleotide sequence ID" value="XM_033588267.1"/>
</dbReference>
<dbReference type="EMBL" id="ML978977">
    <property type="protein sequence ID" value="KAF1926404.1"/>
    <property type="molecule type" value="Genomic_DNA"/>
</dbReference>
<keyword evidence="2" id="KW-1185">Reference proteome</keyword>
<reference evidence="1" key="1">
    <citation type="journal article" date="2020" name="Stud. Mycol.">
        <title>101 Dothideomycetes genomes: a test case for predicting lifestyles and emergence of pathogens.</title>
        <authorList>
            <person name="Haridas S."/>
            <person name="Albert R."/>
            <person name="Binder M."/>
            <person name="Bloem J."/>
            <person name="Labutti K."/>
            <person name="Salamov A."/>
            <person name="Andreopoulos B."/>
            <person name="Baker S."/>
            <person name="Barry K."/>
            <person name="Bills G."/>
            <person name="Bluhm B."/>
            <person name="Cannon C."/>
            <person name="Castanera R."/>
            <person name="Culley D."/>
            <person name="Daum C."/>
            <person name="Ezra D."/>
            <person name="Gonzalez J."/>
            <person name="Henrissat B."/>
            <person name="Kuo A."/>
            <person name="Liang C."/>
            <person name="Lipzen A."/>
            <person name="Lutzoni F."/>
            <person name="Magnuson J."/>
            <person name="Mondo S."/>
            <person name="Nolan M."/>
            <person name="Ohm R."/>
            <person name="Pangilinan J."/>
            <person name="Park H.-J."/>
            <person name="Ramirez L."/>
            <person name="Alfaro M."/>
            <person name="Sun H."/>
            <person name="Tritt A."/>
            <person name="Yoshinaga Y."/>
            <person name="Zwiers L.-H."/>
            <person name="Turgeon B."/>
            <person name="Goodwin S."/>
            <person name="Spatafora J."/>
            <person name="Crous P."/>
            <person name="Grigoriev I."/>
        </authorList>
    </citation>
    <scope>NUCLEOTIDE SEQUENCE</scope>
    <source>
        <strain evidence="1">CBS 183.55</strain>
    </source>
</reference>
<gene>
    <name evidence="1" type="ORF">M421DRAFT_215722</name>
</gene>
<accession>A0A6A5RH49</accession>
<dbReference type="GeneID" id="54345914"/>
<evidence type="ECO:0008006" key="3">
    <source>
        <dbReference type="Google" id="ProtNLM"/>
    </source>
</evidence>
<evidence type="ECO:0000313" key="1">
    <source>
        <dbReference type="EMBL" id="KAF1926404.1"/>
    </source>
</evidence>
<dbReference type="OrthoDB" id="3942738at2759"/>